<keyword evidence="1" id="KW-0862">Zinc</keyword>
<feature type="compositionally biased region" description="Basic residues" evidence="2">
    <location>
        <begin position="32"/>
        <end position="44"/>
    </location>
</feature>
<evidence type="ECO:0000256" key="2">
    <source>
        <dbReference type="SAM" id="MobiDB-lite"/>
    </source>
</evidence>
<feature type="region of interest" description="Disordered" evidence="2">
    <location>
        <begin position="1"/>
        <end position="74"/>
    </location>
</feature>
<dbReference type="InterPro" id="IPR013087">
    <property type="entry name" value="Znf_C2H2_type"/>
</dbReference>
<reference evidence="5" key="1">
    <citation type="submission" date="2024-04" db="EMBL/GenBank/DDBJ databases">
        <authorList>
            <person name="Shaw F."/>
            <person name="Minotto A."/>
        </authorList>
    </citation>
    <scope>NUCLEOTIDE SEQUENCE [LARGE SCALE GENOMIC DNA]</scope>
</reference>
<protein>
    <recommendedName>
        <fullName evidence="3">C2H2-type domain-containing protein</fullName>
    </recommendedName>
</protein>
<feature type="compositionally biased region" description="Basic residues" evidence="2">
    <location>
        <begin position="611"/>
        <end position="625"/>
    </location>
</feature>
<evidence type="ECO:0000259" key="3">
    <source>
        <dbReference type="PROSITE" id="PS50157"/>
    </source>
</evidence>
<keyword evidence="5" id="KW-1185">Reference proteome</keyword>
<feature type="domain" description="C2H2-type" evidence="3">
    <location>
        <begin position="542"/>
        <end position="564"/>
    </location>
</feature>
<accession>A0ABP1CXI0</accession>
<gene>
    <name evidence="4" type="ORF">GFSPODELE1_LOCUS2676</name>
</gene>
<dbReference type="Proteomes" id="UP001497453">
    <property type="component" value="Chromosome 11"/>
</dbReference>
<dbReference type="EMBL" id="OZ037954">
    <property type="protein sequence ID" value="CAL1699443.1"/>
    <property type="molecule type" value="Genomic_DNA"/>
</dbReference>
<dbReference type="PROSITE" id="PS50157">
    <property type="entry name" value="ZINC_FINGER_C2H2_2"/>
    <property type="match status" value="1"/>
</dbReference>
<dbReference type="PROSITE" id="PS00028">
    <property type="entry name" value="ZINC_FINGER_C2H2_1"/>
    <property type="match status" value="1"/>
</dbReference>
<proteinExistence type="predicted"/>
<feature type="compositionally biased region" description="Polar residues" evidence="2">
    <location>
        <begin position="303"/>
        <end position="317"/>
    </location>
</feature>
<organism evidence="4 5">
    <name type="scientific">Somion occarium</name>
    <dbReference type="NCBI Taxonomy" id="3059160"/>
    <lineage>
        <taxon>Eukaryota</taxon>
        <taxon>Fungi</taxon>
        <taxon>Dikarya</taxon>
        <taxon>Basidiomycota</taxon>
        <taxon>Agaricomycotina</taxon>
        <taxon>Agaricomycetes</taxon>
        <taxon>Polyporales</taxon>
        <taxon>Cerrenaceae</taxon>
        <taxon>Somion</taxon>
    </lineage>
</organism>
<evidence type="ECO:0000313" key="5">
    <source>
        <dbReference type="Proteomes" id="UP001497453"/>
    </source>
</evidence>
<name>A0ABP1CXI0_9APHY</name>
<feature type="region of interest" description="Disordered" evidence="2">
    <location>
        <begin position="140"/>
        <end position="201"/>
    </location>
</feature>
<sequence length="701" mass="76668">MESSNTGIRREPQSDANAPNIDVGSSTDSRQTRRRRAPNKQPRPRRMDVRFVFGPNSVLPKPEGVQPPPLEPAFSTTSLEEWSIAKSSYSEKTQDLPSEMFSVFSAATGPAHIVTPRPAFPLYTPPQALERTLQLHSISRSDVEAASRESSQTVEAPRASGLLSSPSFIDSRHMSNNNAPLASLTSTNREGADSSALGSTQASADVFRNTLSPMARRDSSSAVNDIIFQQPIVAEGDTLAALSEVLEILQRNTQNVAGGGVSPSLFPLHDLIHTPPNTPRPSTGQLRSRTSLSPQKTPPVQAMSDSNPPTPQDSAMPTVSLPDLTTFVQQLQQAQATQTNISPFLSGHLPTVPSIPLHPNFNQIFQSQALTSSGYYQPLVPNFSMPWPVPSYQHNQNVPLYFPSMPPLPSHTVQPLQPLHQFAHYPGPWQMGMPPLQPVHNTIVPQQHLPPFVAPQYVNHPYGPIPVVPYSSQTPPNIPGQTSLTSQPPFPPIMDLALQDDIWTKTFEYAQRMRRQNATAQRNSKKNQVTSDADVATLQDTFCCPFCARLFRKGNSFALHLKAHRQTAYNSMREIMQTGDDAIPTALQVASGPTTRNEVRRPLSAGVQKSSSRRRASKRKARPLGHLHSTIPIGSVPVPYNDTPGEPEGLASAGPITPLGTPPRSSSVGTEMLWHQTPARNRTSTASSSHWREELFGFDDD</sequence>
<feature type="compositionally biased region" description="Polar residues" evidence="2">
    <location>
        <begin position="678"/>
        <end position="689"/>
    </location>
</feature>
<feature type="compositionally biased region" description="Polar residues" evidence="2">
    <location>
        <begin position="280"/>
        <end position="295"/>
    </location>
</feature>
<keyword evidence="1" id="KW-0863">Zinc-finger</keyword>
<evidence type="ECO:0000313" key="4">
    <source>
        <dbReference type="EMBL" id="CAL1699443.1"/>
    </source>
</evidence>
<keyword evidence="1" id="KW-0479">Metal-binding</keyword>
<feature type="region of interest" description="Disordered" evidence="2">
    <location>
        <begin position="267"/>
        <end position="318"/>
    </location>
</feature>
<evidence type="ECO:0000256" key="1">
    <source>
        <dbReference type="PROSITE-ProRule" id="PRU00042"/>
    </source>
</evidence>
<feature type="compositionally biased region" description="Polar residues" evidence="2">
    <location>
        <begin position="162"/>
        <end position="189"/>
    </location>
</feature>
<feature type="region of interest" description="Disordered" evidence="2">
    <location>
        <begin position="591"/>
        <end position="701"/>
    </location>
</feature>